<dbReference type="EMBL" id="JAVIIW010000070">
    <property type="protein sequence ID" value="MDX8483171.1"/>
    <property type="molecule type" value="Genomic_DNA"/>
</dbReference>
<name>A0ABU4Y8X7_9HYPH</name>
<evidence type="ECO:0000313" key="1">
    <source>
        <dbReference type="EMBL" id="MDX8483171.1"/>
    </source>
</evidence>
<gene>
    <name evidence="1" type="ORF">RFN28_32670</name>
</gene>
<protein>
    <submittedName>
        <fullName evidence="1">Uncharacterized protein</fullName>
    </submittedName>
</protein>
<sequence length="158" mass="17328">MVERFLRELATQNGETSLERAAELFRSAAKPFLERVWPQELSLVTPGVSSALADLPAAAGNAFAEAVDAVGRFLVPFECWSLHSYGLRSMAAEANKLAIIDSPLKARALLKLLDLTIGSQDISVIPNDLGLALERISELDKSLEREFAYQRLTTAARR</sequence>
<proteinExistence type="predicted"/>
<accession>A0ABU4Y8X7</accession>
<evidence type="ECO:0000313" key="2">
    <source>
        <dbReference type="Proteomes" id="UP001287059"/>
    </source>
</evidence>
<reference evidence="1 2" key="1">
    <citation type="submission" date="2023-08" db="EMBL/GenBank/DDBJ databases">
        <title>Implementing the SeqCode for naming new Mesorhizobium species isolated from Vachellia karroo root nodules.</title>
        <authorList>
            <person name="Van Lill M."/>
        </authorList>
    </citation>
    <scope>NUCLEOTIDE SEQUENCE [LARGE SCALE GENOMIC DNA]</scope>
    <source>
        <strain evidence="1 2">VK24D</strain>
    </source>
</reference>
<comment type="caution">
    <text evidence="1">The sequence shown here is derived from an EMBL/GenBank/DDBJ whole genome shotgun (WGS) entry which is preliminary data.</text>
</comment>
<dbReference type="Proteomes" id="UP001287059">
    <property type="component" value="Unassembled WGS sequence"/>
</dbReference>
<organism evidence="1 2">
    <name type="scientific">Mesorhizobium album</name>
    <dbReference type="NCBI Taxonomy" id="3072314"/>
    <lineage>
        <taxon>Bacteria</taxon>
        <taxon>Pseudomonadati</taxon>
        <taxon>Pseudomonadota</taxon>
        <taxon>Alphaproteobacteria</taxon>
        <taxon>Hyphomicrobiales</taxon>
        <taxon>Phyllobacteriaceae</taxon>
        <taxon>Mesorhizobium</taxon>
    </lineage>
</organism>
<dbReference type="RefSeq" id="WP_320291280.1">
    <property type="nucleotide sequence ID" value="NZ_JAVIIW010000070.1"/>
</dbReference>
<keyword evidence="2" id="KW-1185">Reference proteome</keyword>